<dbReference type="Proteomes" id="UP001250858">
    <property type="component" value="Chromosome"/>
</dbReference>
<dbReference type="EMBL" id="CP133762">
    <property type="protein sequence ID" value="WMX43650.1"/>
    <property type="molecule type" value="Genomic_DNA"/>
</dbReference>
<sequence>MTPYSLAFYVDVIASGTVLGAGPADDPDRVTAILGPDYAENSFDDHGMWRDYGMAEFFWSRESPDHPWQGHHFTLQVHRLPYGGGVVNPVLRERYGRFGRRLRFDRLERLLVRRGITLEEVPGADAPVCSLHWQPASQVSVTVCRAREGGYGGAGSKRARRRGDLRVGDVYAVTSSMTAEQVAWYRERYGGRKAAAGS</sequence>
<proteinExistence type="predicted"/>
<evidence type="ECO:0000313" key="2">
    <source>
        <dbReference type="Proteomes" id="UP001250858"/>
    </source>
</evidence>
<reference evidence="1 2" key="1">
    <citation type="submission" date="2023-09" db="EMBL/GenBank/DDBJ databases">
        <title>Complete genome of Streptomyces roseicoloratus T14.</title>
        <authorList>
            <person name="Bashizi T."/>
            <person name="Kim M.-J."/>
            <person name="Lee G."/>
            <person name="Tagele S.B."/>
            <person name="Shin J.-H."/>
        </authorList>
    </citation>
    <scope>NUCLEOTIDE SEQUENCE [LARGE SCALE GENOMIC DNA]</scope>
    <source>
        <strain evidence="1 2">T14</strain>
    </source>
</reference>
<keyword evidence="2" id="KW-1185">Reference proteome</keyword>
<evidence type="ECO:0000313" key="1">
    <source>
        <dbReference type="EMBL" id="WMX43650.1"/>
    </source>
</evidence>
<accession>A0ABY9RRT2</accession>
<organism evidence="1 2">
    <name type="scientific">Streptomyces roseicoloratus</name>
    <dbReference type="NCBI Taxonomy" id="2508722"/>
    <lineage>
        <taxon>Bacteria</taxon>
        <taxon>Bacillati</taxon>
        <taxon>Actinomycetota</taxon>
        <taxon>Actinomycetes</taxon>
        <taxon>Kitasatosporales</taxon>
        <taxon>Streptomycetaceae</taxon>
        <taxon>Streptomyces</taxon>
    </lineage>
</organism>
<name>A0ABY9RRT2_9ACTN</name>
<dbReference type="RefSeq" id="WP_309547586.1">
    <property type="nucleotide sequence ID" value="NZ_CP133762.1"/>
</dbReference>
<gene>
    <name evidence="1" type="ORF">RGF97_00475</name>
</gene>
<protein>
    <submittedName>
        <fullName evidence="1">Uncharacterized protein</fullName>
    </submittedName>
</protein>